<dbReference type="Pfam" id="PF14368">
    <property type="entry name" value="LTP_2"/>
    <property type="match status" value="1"/>
</dbReference>
<dbReference type="InterPro" id="IPR036312">
    <property type="entry name" value="Bifun_inhib/LTP/seed_sf"/>
</dbReference>
<dbReference type="SMART" id="SM00499">
    <property type="entry name" value="AAI"/>
    <property type="match status" value="1"/>
</dbReference>
<keyword evidence="4" id="KW-0336">GPI-anchor</keyword>
<dbReference type="FunFam" id="1.10.110.10:FF:000001">
    <property type="entry name" value="Bifunctional inhibitor/lipid-transfer protein/seed storage 2S albumin superfamily protein"/>
    <property type="match status" value="1"/>
</dbReference>
<dbReference type="Gene3D" id="1.10.110.10">
    <property type="entry name" value="Plant lipid-transfer and hydrophobic proteins"/>
    <property type="match status" value="1"/>
</dbReference>
<proteinExistence type="inferred from homology"/>
<protein>
    <recommendedName>
        <fullName evidence="10">Bifunctional inhibitor/plant lipid transfer protein/seed storage helical domain-containing protein</fullName>
    </recommendedName>
</protein>
<feature type="region of interest" description="Disordered" evidence="9">
    <location>
        <begin position="166"/>
        <end position="193"/>
    </location>
</feature>
<keyword evidence="7" id="KW-0325">Glycoprotein</keyword>
<name>A0A9I9DAM3_CUCME</name>
<keyword evidence="4" id="KW-0472">Membrane</keyword>
<evidence type="ECO:0000256" key="2">
    <source>
        <dbReference type="ARBA" id="ARBA00009748"/>
    </source>
</evidence>
<accession>A0A9I9DAM3</accession>
<evidence type="ECO:0000313" key="11">
    <source>
        <dbReference type="EnsemblPlants" id="MELO3C015618.2.1"/>
    </source>
</evidence>
<organism evidence="11">
    <name type="scientific">Cucumis melo</name>
    <name type="common">Muskmelon</name>
    <dbReference type="NCBI Taxonomy" id="3656"/>
    <lineage>
        <taxon>Eukaryota</taxon>
        <taxon>Viridiplantae</taxon>
        <taxon>Streptophyta</taxon>
        <taxon>Embryophyta</taxon>
        <taxon>Tracheophyta</taxon>
        <taxon>Spermatophyta</taxon>
        <taxon>Magnoliopsida</taxon>
        <taxon>eudicotyledons</taxon>
        <taxon>Gunneridae</taxon>
        <taxon>Pentapetalae</taxon>
        <taxon>rosids</taxon>
        <taxon>fabids</taxon>
        <taxon>Cucurbitales</taxon>
        <taxon>Cucurbitaceae</taxon>
        <taxon>Benincaseae</taxon>
        <taxon>Cucumis</taxon>
    </lineage>
</organism>
<evidence type="ECO:0000256" key="9">
    <source>
        <dbReference type="SAM" id="MobiDB-lite"/>
    </source>
</evidence>
<feature type="region of interest" description="Disordered" evidence="9">
    <location>
        <begin position="1"/>
        <end position="26"/>
    </location>
</feature>
<evidence type="ECO:0000256" key="8">
    <source>
        <dbReference type="ARBA" id="ARBA00023288"/>
    </source>
</evidence>
<dbReference type="AlphaFoldDB" id="A0A9I9DAM3"/>
<dbReference type="GO" id="GO:0098552">
    <property type="term" value="C:side of membrane"/>
    <property type="evidence" value="ECO:0007669"/>
    <property type="project" value="UniProtKB-KW"/>
</dbReference>
<evidence type="ECO:0000256" key="5">
    <source>
        <dbReference type="ARBA" id="ARBA00022729"/>
    </source>
</evidence>
<dbReference type="CDD" id="cd00010">
    <property type="entry name" value="AAI_LTSS"/>
    <property type="match status" value="1"/>
</dbReference>
<comment type="subcellular location">
    <subcellularLocation>
        <location evidence="1">Cell membrane</location>
        <topology evidence="1">Lipid-anchor</topology>
        <topology evidence="1">GPI-anchor</topology>
    </subcellularLocation>
</comment>
<reference evidence="11" key="1">
    <citation type="submission" date="2023-03" db="UniProtKB">
        <authorList>
            <consortium name="EnsemblPlants"/>
        </authorList>
    </citation>
    <scope>IDENTIFICATION</scope>
</reference>
<dbReference type="Gramene" id="MELO3C015618.2.1">
    <property type="protein sequence ID" value="MELO3C015618.2.1"/>
    <property type="gene ID" value="MELO3C015618.2"/>
</dbReference>
<dbReference type="PANTHER" id="PTHR33044">
    <property type="entry name" value="BIFUNCTIONAL INHIBITOR/LIPID-TRANSFER PROTEIN/SEED STORAGE 2S ALBUMIN SUPERFAMILY PROTEIN-RELATED"/>
    <property type="match status" value="1"/>
</dbReference>
<sequence>SSSSHLYFITSIPPPAPPKKRSPSYKVKPTKLTKTLSDRKRAMAAGAWILALAVATMAIEGISGQAPAPGPAGEVDCFTTLLNMSDCLSYVTAGSNDTKPNKQCCSELAGLVESSPKCLCELLSDPDKVGLTIDVDRAMKLPSQCRISTPPISLCSLLGFPVGSSPAPSPDLGVQPPDAGGSSTTDTPGNGGNRASSINHLRLAFPLGLALAFIPALF</sequence>
<keyword evidence="5" id="KW-0732">Signal</keyword>
<keyword evidence="6" id="KW-1015">Disulfide bond</keyword>
<dbReference type="GO" id="GO:0005886">
    <property type="term" value="C:plasma membrane"/>
    <property type="evidence" value="ECO:0007669"/>
    <property type="project" value="UniProtKB-SubCell"/>
</dbReference>
<feature type="domain" description="Bifunctional inhibitor/plant lipid transfer protein/seed storage helical" evidence="10">
    <location>
        <begin position="77"/>
        <end position="155"/>
    </location>
</feature>
<evidence type="ECO:0000256" key="3">
    <source>
        <dbReference type="ARBA" id="ARBA00022475"/>
    </source>
</evidence>
<feature type="compositionally biased region" description="Polar residues" evidence="9">
    <location>
        <begin position="181"/>
        <end position="193"/>
    </location>
</feature>
<dbReference type="InterPro" id="IPR016140">
    <property type="entry name" value="Bifunc_inhib/LTP/seed_store"/>
</dbReference>
<evidence type="ECO:0000256" key="4">
    <source>
        <dbReference type="ARBA" id="ARBA00022622"/>
    </source>
</evidence>
<evidence type="ECO:0000256" key="6">
    <source>
        <dbReference type="ARBA" id="ARBA00023157"/>
    </source>
</evidence>
<keyword evidence="8" id="KW-0449">Lipoprotein</keyword>
<evidence type="ECO:0000259" key="10">
    <source>
        <dbReference type="SMART" id="SM00499"/>
    </source>
</evidence>
<keyword evidence="3" id="KW-1003">Cell membrane</keyword>
<comment type="similarity">
    <text evidence="2">Belongs to the plant LTP family.</text>
</comment>
<dbReference type="EnsemblPlants" id="MELO3C015618.2.1">
    <property type="protein sequence ID" value="MELO3C015618.2.1"/>
    <property type="gene ID" value="MELO3C015618.2"/>
</dbReference>
<evidence type="ECO:0000256" key="7">
    <source>
        <dbReference type="ARBA" id="ARBA00023180"/>
    </source>
</evidence>
<evidence type="ECO:0000256" key="1">
    <source>
        <dbReference type="ARBA" id="ARBA00004609"/>
    </source>
</evidence>
<dbReference type="SUPFAM" id="SSF47699">
    <property type="entry name" value="Bifunctional inhibitor/lipid-transfer protein/seed storage 2S albumin"/>
    <property type="match status" value="1"/>
</dbReference>
<dbReference type="InterPro" id="IPR043325">
    <property type="entry name" value="LTSS"/>
</dbReference>